<accession>A0A8J8NWK7</accession>
<sequence length="429" mass="50149">MVYYWPEQCLQILNSLLDESTVLNNPEITILFNSRQFDEEFLRLFKEKLKTKKKYLVVEDLDHPSLREESYDLFKKHYPPKSMTDKIKAYAMFNENADLSIPWTTRFIDCGRQFQQRLQPFNNQMKEEIKFLLQNMSTESIQFNGTNLNIVVEKLENLFRTCTYIKSIIFNMSSIENYAPELNPSINFSQVEAFEVSQKGIYKQQVPFFSELLSRFNGNLKAINIKVNENSLEAIKSLLSSVVCKDKVTKLELIQSGIDVALIEVLSEYRGIEVLKVQFTTDVSFNDSNDNLRFLEAMAPTLQMVQMSFSMTEESSSDYICKFFSKPCFRRVKFIDLPPLTCDQIESIISTKDNKRVFKFQQESYTVEFAKRIHDLYPYAKQCGNICLEKKIPDENKVRELLRIMKSDQPVVKAHQELQLKNLCASKEQ</sequence>
<reference evidence="1" key="1">
    <citation type="submission" date="2019-06" db="EMBL/GenBank/DDBJ databases">
        <authorList>
            <person name="Zheng W."/>
        </authorList>
    </citation>
    <scope>NUCLEOTIDE SEQUENCE</scope>
    <source>
        <strain evidence="1">QDHG01</strain>
    </source>
</reference>
<organism evidence="1 2">
    <name type="scientific">Halteria grandinella</name>
    <dbReference type="NCBI Taxonomy" id="5974"/>
    <lineage>
        <taxon>Eukaryota</taxon>
        <taxon>Sar</taxon>
        <taxon>Alveolata</taxon>
        <taxon>Ciliophora</taxon>
        <taxon>Intramacronucleata</taxon>
        <taxon>Spirotrichea</taxon>
        <taxon>Stichotrichia</taxon>
        <taxon>Sporadotrichida</taxon>
        <taxon>Halteriidae</taxon>
        <taxon>Halteria</taxon>
    </lineage>
</organism>
<evidence type="ECO:0000313" key="2">
    <source>
        <dbReference type="Proteomes" id="UP000785679"/>
    </source>
</evidence>
<gene>
    <name evidence="1" type="ORF">FGO68_gene8404</name>
</gene>
<dbReference type="SUPFAM" id="SSF52047">
    <property type="entry name" value="RNI-like"/>
    <property type="match status" value="1"/>
</dbReference>
<dbReference type="EMBL" id="RRYP01006027">
    <property type="protein sequence ID" value="TNV81536.1"/>
    <property type="molecule type" value="Genomic_DNA"/>
</dbReference>
<evidence type="ECO:0000313" key="1">
    <source>
        <dbReference type="EMBL" id="TNV81536.1"/>
    </source>
</evidence>
<keyword evidence="2" id="KW-1185">Reference proteome</keyword>
<protein>
    <submittedName>
        <fullName evidence="1">Uncharacterized protein</fullName>
    </submittedName>
</protein>
<name>A0A8J8NWK7_HALGN</name>
<comment type="caution">
    <text evidence="1">The sequence shown here is derived from an EMBL/GenBank/DDBJ whole genome shotgun (WGS) entry which is preliminary data.</text>
</comment>
<proteinExistence type="predicted"/>
<dbReference type="Proteomes" id="UP000785679">
    <property type="component" value="Unassembled WGS sequence"/>
</dbReference>
<dbReference type="AlphaFoldDB" id="A0A8J8NWK7"/>